<evidence type="ECO:0000313" key="2">
    <source>
        <dbReference type="Proteomes" id="UP000292052"/>
    </source>
</evidence>
<reference evidence="1 2" key="1">
    <citation type="submission" date="2017-03" db="EMBL/GenBank/DDBJ databases">
        <title>Genome of the blue death feigning beetle - Asbolus verrucosus.</title>
        <authorList>
            <person name="Rider S.D."/>
        </authorList>
    </citation>
    <scope>NUCLEOTIDE SEQUENCE [LARGE SCALE GENOMIC DNA]</scope>
    <source>
        <strain evidence="1">Butters</strain>
        <tissue evidence="1">Head and leg muscle</tissue>
    </source>
</reference>
<gene>
    <name evidence="1" type="ORF">BDFB_000307</name>
</gene>
<protein>
    <submittedName>
        <fullName evidence="1">Uncharacterized protein</fullName>
    </submittedName>
</protein>
<comment type="caution">
    <text evidence="1">The sequence shown here is derived from an EMBL/GenBank/DDBJ whole genome shotgun (WGS) entry which is preliminary data.</text>
</comment>
<dbReference type="AlphaFoldDB" id="A0A482VX82"/>
<organism evidence="1 2">
    <name type="scientific">Asbolus verrucosus</name>
    <name type="common">Desert ironclad beetle</name>
    <dbReference type="NCBI Taxonomy" id="1661398"/>
    <lineage>
        <taxon>Eukaryota</taxon>
        <taxon>Metazoa</taxon>
        <taxon>Ecdysozoa</taxon>
        <taxon>Arthropoda</taxon>
        <taxon>Hexapoda</taxon>
        <taxon>Insecta</taxon>
        <taxon>Pterygota</taxon>
        <taxon>Neoptera</taxon>
        <taxon>Endopterygota</taxon>
        <taxon>Coleoptera</taxon>
        <taxon>Polyphaga</taxon>
        <taxon>Cucujiformia</taxon>
        <taxon>Tenebrionidae</taxon>
        <taxon>Pimeliinae</taxon>
        <taxon>Asbolus</taxon>
    </lineage>
</organism>
<accession>A0A482VX82</accession>
<dbReference type="OrthoDB" id="10461302at2759"/>
<dbReference type="EMBL" id="QDEB01054775">
    <property type="protein sequence ID" value="RZC37213.1"/>
    <property type="molecule type" value="Genomic_DNA"/>
</dbReference>
<keyword evidence="2" id="KW-1185">Reference proteome</keyword>
<dbReference type="Proteomes" id="UP000292052">
    <property type="component" value="Unassembled WGS sequence"/>
</dbReference>
<sequence length="144" mass="16961">MNKSELIQRVGAKNLMRGKTSPDDEQPFAFEDEYFSEKSRTGEDFTSSKFKIINDPKKPSRYNARYQKHEINYKMLLTEEFVESDDVVDILVEKIAINMPRGAGSNVYSYGRFQSYYCEKCDNPYQNKDNHKCKKEYINMHNVL</sequence>
<evidence type="ECO:0000313" key="1">
    <source>
        <dbReference type="EMBL" id="RZC37213.1"/>
    </source>
</evidence>
<proteinExistence type="predicted"/>
<name>A0A482VX82_ASBVE</name>